<dbReference type="GO" id="GO:0016829">
    <property type="term" value="F:lyase activity"/>
    <property type="evidence" value="ECO:0007669"/>
    <property type="project" value="UniProtKB-KW"/>
</dbReference>
<dbReference type="GO" id="GO:0006635">
    <property type="term" value="P:fatty acid beta-oxidation"/>
    <property type="evidence" value="ECO:0007669"/>
    <property type="project" value="TreeGrafter"/>
</dbReference>
<keyword evidence="2" id="KW-0456">Lyase</keyword>
<dbReference type="InterPro" id="IPR014748">
    <property type="entry name" value="Enoyl-CoA_hydra_C"/>
</dbReference>
<dbReference type="EMBL" id="PVLQ01000012">
    <property type="protein sequence ID" value="PRD66332.1"/>
    <property type="molecule type" value="Genomic_DNA"/>
</dbReference>
<evidence type="ECO:0008006" key="5">
    <source>
        <dbReference type="Google" id="ProtNLM"/>
    </source>
</evidence>
<evidence type="ECO:0000313" key="3">
    <source>
        <dbReference type="EMBL" id="PRD66332.1"/>
    </source>
</evidence>
<keyword evidence="4" id="KW-1185">Reference proteome</keyword>
<dbReference type="Gene3D" id="1.10.12.10">
    <property type="entry name" value="Lyase 2-enoyl-coa Hydratase, Chain A, domain 2"/>
    <property type="match status" value="1"/>
</dbReference>
<dbReference type="Pfam" id="PF00378">
    <property type="entry name" value="ECH_1"/>
    <property type="match status" value="1"/>
</dbReference>
<organism evidence="3 4">
    <name type="scientific">Malikia granosa</name>
    <dbReference type="NCBI Taxonomy" id="263067"/>
    <lineage>
        <taxon>Bacteria</taxon>
        <taxon>Pseudomonadati</taxon>
        <taxon>Pseudomonadota</taxon>
        <taxon>Betaproteobacteria</taxon>
        <taxon>Burkholderiales</taxon>
        <taxon>Comamonadaceae</taxon>
        <taxon>Malikia</taxon>
    </lineage>
</organism>
<sequence length="263" mass="28735">MSALHQNPSSPPVLTLHGAVATITLNRPAHRNRLQDSDLDMLLEQFARIDADPSIRVLVLRANTQDQPRPVFCAGYDIGGFEQDAQASSAFERVPDALAALRPVTICALNGSLYGGATDLFLACDLRIALQGVEFRMPATALGLHFYPSGLLRYVERLGLAAAKRAFLTGRPFSADQLWQTGCLEALAAPEQFEAELQSLVEDVLAMAPLTLEAIKRSLNEIAAGCHDPAELRRREHASTRSADFAEGRKAFAERRRPVFTGR</sequence>
<dbReference type="InterPro" id="IPR001753">
    <property type="entry name" value="Enoyl-CoA_hydra/iso"/>
</dbReference>
<comment type="similarity">
    <text evidence="1">Belongs to the enoyl-CoA hydratase/isomerase family.</text>
</comment>
<reference evidence="3 4" key="1">
    <citation type="submission" date="2018-03" db="EMBL/GenBank/DDBJ databases">
        <title>Comparative genomics illustrates the genes involved in a hyperalkaliphilic mechanisms of Serpentinomonas isolated from highly-alkaline calcium-rich serpentinized springs.</title>
        <authorList>
            <person name="Suzuki S."/>
            <person name="Ishii S."/>
            <person name="Walworth N."/>
            <person name="Bird L."/>
            <person name="Kuenen J.G."/>
            <person name="Nealson K.H."/>
        </authorList>
    </citation>
    <scope>NUCLEOTIDE SEQUENCE [LARGE SCALE GENOMIC DNA]</scope>
    <source>
        <strain evidence="3 4">P1</strain>
    </source>
</reference>
<dbReference type="InterPro" id="IPR029045">
    <property type="entry name" value="ClpP/crotonase-like_dom_sf"/>
</dbReference>
<dbReference type="Proteomes" id="UP000238589">
    <property type="component" value="Unassembled WGS sequence"/>
</dbReference>
<evidence type="ECO:0000256" key="2">
    <source>
        <dbReference type="ARBA" id="ARBA00023239"/>
    </source>
</evidence>
<proteinExistence type="inferred from homology"/>
<dbReference type="SUPFAM" id="SSF52096">
    <property type="entry name" value="ClpP/crotonase"/>
    <property type="match status" value="1"/>
</dbReference>
<name>A0A2S9K7F6_9BURK</name>
<dbReference type="PANTHER" id="PTHR11941">
    <property type="entry name" value="ENOYL-COA HYDRATASE-RELATED"/>
    <property type="match status" value="1"/>
</dbReference>
<evidence type="ECO:0000313" key="4">
    <source>
        <dbReference type="Proteomes" id="UP000238589"/>
    </source>
</evidence>
<evidence type="ECO:0000256" key="1">
    <source>
        <dbReference type="ARBA" id="ARBA00005254"/>
    </source>
</evidence>
<protein>
    <recommendedName>
        <fullName evidence="5">3-hydroxybutyryl-CoA dehydratase</fullName>
    </recommendedName>
</protein>
<accession>A0A2S9K7F6</accession>
<comment type="caution">
    <text evidence="3">The sequence shown here is derived from an EMBL/GenBank/DDBJ whole genome shotgun (WGS) entry which is preliminary data.</text>
</comment>
<dbReference type="Gene3D" id="3.90.226.10">
    <property type="entry name" value="2-enoyl-CoA Hydratase, Chain A, domain 1"/>
    <property type="match status" value="1"/>
</dbReference>
<gene>
    <name evidence="3" type="ORF">C6P64_03280</name>
</gene>
<dbReference type="CDD" id="cd06558">
    <property type="entry name" value="crotonase-like"/>
    <property type="match status" value="1"/>
</dbReference>
<dbReference type="AlphaFoldDB" id="A0A2S9K7F6"/>
<dbReference type="PANTHER" id="PTHR11941:SF54">
    <property type="entry name" value="ENOYL-COA HYDRATASE, MITOCHONDRIAL"/>
    <property type="match status" value="1"/>
</dbReference>
<dbReference type="OrthoDB" id="2862111at2"/>